<accession>A0A6A6WCS5</accession>
<dbReference type="SUPFAM" id="SSF52540">
    <property type="entry name" value="P-loop containing nucleoside triphosphate hydrolases"/>
    <property type="match status" value="1"/>
</dbReference>
<dbReference type="AlphaFoldDB" id="A0A6A6WCS5"/>
<sequence length="216" mass="24651">MPTKATNPPNIYLIGAQCTGKTTLLAALQAFFSDPNNRTRSEAGAFDPPAIIPEVVREVMELEGFSASDIKDTRWQILQRLTLEAQCLAEEKLTDQWYISDRSGLDPIIYAQLQETNDAQAMKESASWAASQQRMKNSLVILCEAGNPDWFKLDTARISHSESHNWHNMHTRYITLLEETDIKFFLLEKSITKIGERVNFVIRKFERMYTETDTSA</sequence>
<evidence type="ECO:0000313" key="3">
    <source>
        <dbReference type="Proteomes" id="UP000799437"/>
    </source>
</evidence>
<dbReference type="InterPro" id="IPR027417">
    <property type="entry name" value="P-loop_NTPase"/>
</dbReference>
<dbReference type="Proteomes" id="UP000799437">
    <property type="component" value="Unassembled WGS sequence"/>
</dbReference>
<dbReference type="Pfam" id="PF13521">
    <property type="entry name" value="AAA_28"/>
    <property type="match status" value="1"/>
</dbReference>
<dbReference type="Gene3D" id="3.40.50.300">
    <property type="entry name" value="P-loop containing nucleotide triphosphate hydrolases"/>
    <property type="match status" value="1"/>
</dbReference>
<reference evidence="2" key="1">
    <citation type="journal article" date="2020" name="Stud. Mycol.">
        <title>101 Dothideomycetes genomes: a test case for predicting lifestyles and emergence of pathogens.</title>
        <authorList>
            <person name="Haridas S."/>
            <person name="Albert R."/>
            <person name="Binder M."/>
            <person name="Bloem J."/>
            <person name="Labutti K."/>
            <person name="Salamov A."/>
            <person name="Andreopoulos B."/>
            <person name="Baker S."/>
            <person name="Barry K."/>
            <person name="Bills G."/>
            <person name="Bluhm B."/>
            <person name="Cannon C."/>
            <person name="Castanera R."/>
            <person name="Culley D."/>
            <person name="Daum C."/>
            <person name="Ezra D."/>
            <person name="Gonzalez J."/>
            <person name="Henrissat B."/>
            <person name="Kuo A."/>
            <person name="Liang C."/>
            <person name="Lipzen A."/>
            <person name="Lutzoni F."/>
            <person name="Magnuson J."/>
            <person name="Mondo S."/>
            <person name="Nolan M."/>
            <person name="Ohm R."/>
            <person name="Pangilinan J."/>
            <person name="Park H.-J."/>
            <person name="Ramirez L."/>
            <person name="Alfaro M."/>
            <person name="Sun H."/>
            <person name="Tritt A."/>
            <person name="Yoshinaga Y."/>
            <person name="Zwiers L.-H."/>
            <person name="Turgeon B."/>
            <person name="Goodwin S."/>
            <person name="Spatafora J."/>
            <person name="Crous P."/>
            <person name="Grigoriev I."/>
        </authorList>
    </citation>
    <scope>NUCLEOTIDE SEQUENCE</scope>
    <source>
        <strain evidence="2">CBS 121739</strain>
    </source>
</reference>
<gene>
    <name evidence="2" type="ORF">EJ05DRAFT_526550</name>
</gene>
<dbReference type="RefSeq" id="XP_033602305.1">
    <property type="nucleotide sequence ID" value="XM_033748875.1"/>
</dbReference>
<dbReference type="InterPro" id="IPR038727">
    <property type="entry name" value="NadR/Ttd14_AAA_dom"/>
</dbReference>
<dbReference type="OrthoDB" id="6118920at2759"/>
<feature type="domain" description="NadR/Ttd14 AAA" evidence="1">
    <location>
        <begin position="11"/>
        <end position="188"/>
    </location>
</feature>
<evidence type="ECO:0000259" key="1">
    <source>
        <dbReference type="Pfam" id="PF13521"/>
    </source>
</evidence>
<dbReference type="GeneID" id="54489929"/>
<proteinExistence type="predicted"/>
<organism evidence="2 3">
    <name type="scientific">Pseudovirgaria hyperparasitica</name>
    <dbReference type="NCBI Taxonomy" id="470096"/>
    <lineage>
        <taxon>Eukaryota</taxon>
        <taxon>Fungi</taxon>
        <taxon>Dikarya</taxon>
        <taxon>Ascomycota</taxon>
        <taxon>Pezizomycotina</taxon>
        <taxon>Dothideomycetes</taxon>
        <taxon>Dothideomycetes incertae sedis</taxon>
        <taxon>Acrospermales</taxon>
        <taxon>Acrospermaceae</taxon>
        <taxon>Pseudovirgaria</taxon>
    </lineage>
</organism>
<evidence type="ECO:0000313" key="2">
    <source>
        <dbReference type="EMBL" id="KAF2759854.1"/>
    </source>
</evidence>
<name>A0A6A6WCS5_9PEZI</name>
<keyword evidence="3" id="KW-1185">Reference proteome</keyword>
<dbReference type="EMBL" id="ML996569">
    <property type="protein sequence ID" value="KAF2759854.1"/>
    <property type="molecule type" value="Genomic_DNA"/>
</dbReference>
<protein>
    <recommendedName>
        <fullName evidence="1">NadR/Ttd14 AAA domain-containing protein</fullName>
    </recommendedName>
</protein>